<keyword evidence="2" id="KW-1185">Reference proteome</keyword>
<dbReference type="EMBL" id="CACRXK020000135">
    <property type="protein sequence ID" value="CAB3978712.1"/>
    <property type="molecule type" value="Genomic_DNA"/>
</dbReference>
<sequence>MEEVSETLRQLTTDELKRNKAKYLPYLHNVRENHYDDLVKDFQQPGVFAGDMGDVIVKSMANILKTPLITLTNISNYEVITVTPDEFHN</sequence>
<organism evidence="1 2">
    <name type="scientific">Paramuricea clavata</name>
    <name type="common">Red gorgonian</name>
    <name type="synonym">Violescent sea-whip</name>
    <dbReference type="NCBI Taxonomy" id="317549"/>
    <lineage>
        <taxon>Eukaryota</taxon>
        <taxon>Metazoa</taxon>
        <taxon>Cnidaria</taxon>
        <taxon>Anthozoa</taxon>
        <taxon>Octocorallia</taxon>
        <taxon>Malacalcyonacea</taxon>
        <taxon>Plexauridae</taxon>
        <taxon>Paramuricea</taxon>
    </lineage>
</organism>
<dbReference type="OrthoDB" id="5973654at2759"/>
<reference evidence="1" key="1">
    <citation type="submission" date="2020-04" db="EMBL/GenBank/DDBJ databases">
        <authorList>
            <person name="Alioto T."/>
            <person name="Alioto T."/>
            <person name="Gomez Garrido J."/>
        </authorList>
    </citation>
    <scope>NUCLEOTIDE SEQUENCE</scope>
    <source>
        <strain evidence="1">A484AB</strain>
    </source>
</reference>
<gene>
    <name evidence="1" type="ORF">PACLA_8A050057</name>
</gene>
<proteinExistence type="predicted"/>
<evidence type="ECO:0000313" key="2">
    <source>
        <dbReference type="Proteomes" id="UP001152795"/>
    </source>
</evidence>
<name>A0A6S7FNZ0_PARCT</name>
<accession>A0A6S7FNZ0</accession>
<dbReference type="Proteomes" id="UP001152795">
    <property type="component" value="Unassembled WGS sequence"/>
</dbReference>
<comment type="caution">
    <text evidence="1">The sequence shown here is derived from an EMBL/GenBank/DDBJ whole genome shotgun (WGS) entry which is preliminary data.</text>
</comment>
<dbReference type="AlphaFoldDB" id="A0A6S7FNZ0"/>
<protein>
    <submittedName>
        <fullName evidence="1">Uncharacterized protein</fullName>
    </submittedName>
</protein>
<evidence type="ECO:0000313" key="1">
    <source>
        <dbReference type="EMBL" id="CAB3978712.1"/>
    </source>
</evidence>